<dbReference type="InterPro" id="IPR006544">
    <property type="entry name" value="P-type_TPase_V"/>
</dbReference>
<evidence type="ECO:0000256" key="11">
    <source>
        <dbReference type="ARBA" id="ARBA00022967"/>
    </source>
</evidence>
<keyword evidence="4" id="KW-0597">Phosphoprotein</keyword>
<evidence type="ECO:0000256" key="5">
    <source>
        <dbReference type="ARBA" id="ARBA00022692"/>
    </source>
</evidence>
<keyword evidence="12 16" id="KW-1133">Transmembrane helix</keyword>
<feature type="transmembrane region" description="Helical" evidence="16">
    <location>
        <begin position="236"/>
        <end position="253"/>
    </location>
</feature>
<feature type="transmembrane region" description="Helical" evidence="16">
    <location>
        <begin position="1236"/>
        <end position="1255"/>
    </location>
</feature>
<dbReference type="Pfam" id="PF04193">
    <property type="entry name" value="PQ-loop"/>
    <property type="match status" value="2"/>
</dbReference>
<dbReference type="PROSITE" id="PS01229">
    <property type="entry name" value="COF_2"/>
    <property type="match status" value="1"/>
</dbReference>
<feature type="domain" description="P5B-type ATPase N-terminal" evidence="18">
    <location>
        <begin position="53"/>
        <end position="154"/>
    </location>
</feature>
<feature type="transmembrane region" description="Helical" evidence="16">
    <location>
        <begin position="1064"/>
        <end position="1081"/>
    </location>
</feature>
<reference evidence="19 20" key="1">
    <citation type="submission" date="2009-12" db="EMBL/GenBank/DDBJ databases">
        <title>The draft genome of Batrachochytrium dendrobatidis.</title>
        <authorList>
            <consortium name="US DOE Joint Genome Institute (JGI-PGF)"/>
            <person name="Kuo A."/>
            <person name="Salamov A."/>
            <person name="Schmutz J."/>
            <person name="Lucas S."/>
            <person name="Pitluck S."/>
            <person name="Rosenblum E."/>
            <person name="Stajich J."/>
            <person name="Eisen M."/>
            <person name="Grigoriev I.V."/>
        </authorList>
    </citation>
    <scope>NUCLEOTIDE SEQUENCE [LARGE SCALE GENOMIC DNA]</scope>
    <source>
        <strain evidence="20">JAM81 / FGSC 10211</strain>
    </source>
</reference>
<dbReference type="InterPro" id="IPR018303">
    <property type="entry name" value="ATPase_P-typ_P_site"/>
</dbReference>
<dbReference type="Pfam" id="PF00122">
    <property type="entry name" value="E1-E2_ATPase"/>
    <property type="match status" value="1"/>
</dbReference>
<dbReference type="EMBL" id="GL882880">
    <property type="protein sequence ID" value="EGF82608.1"/>
    <property type="molecule type" value="Genomic_DNA"/>
</dbReference>
<dbReference type="PRINTS" id="PR00119">
    <property type="entry name" value="CATATPASE"/>
</dbReference>
<evidence type="ECO:0000256" key="15">
    <source>
        <dbReference type="ARBA" id="ARBA00049360"/>
    </source>
</evidence>
<feature type="transmembrane region" description="Helical" evidence="16">
    <location>
        <begin position="452"/>
        <end position="471"/>
    </location>
</feature>
<dbReference type="PANTHER" id="PTHR45630">
    <property type="entry name" value="CATION-TRANSPORTING ATPASE-RELATED"/>
    <property type="match status" value="1"/>
</dbReference>
<dbReference type="SMART" id="SM00679">
    <property type="entry name" value="CTNS"/>
    <property type="match status" value="2"/>
</dbReference>
<keyword evidence="11 16" id="KW-1278">Translocase</keyword>
<dbReference type="SFLD" id="SFLDF00027">
    <property type="entry name" value="p-type_atpase"/>
    <property type="match status" value="1"/>
</dbReference>
<dbReference type="GeneID" id="18242331"/>
<evidence type="ECO:0000256" key="3">
    <source>
        <dbReference type="ARBA" id="ARBA00022448"/>
    </source>
</evidence>
<dbReference type="InterPro" id="IPR059000">
    <property type="entry name" value="ATPase_P-type_domA"/>
</dbReference>
<name>F4NX38_BATDJ</name>
<dbReference type="Gene3D" id="2.70.150.10">
    <property type="entry name" value="Calcium-transporting ATPase, cytoplasmic transduction domain A"/>
    <property type="match status" value="2"/>
</dbReference>
<evidence type="ECO:0000256" key="12">
    <source>
        <dbReference type="ARBA" id="ARBA00022989"/>
    </source>
</evidence>
<dbReference type="Gene3D" id="1.20.1110.10">
    <property type="entry name" value="Calcium-transporting ATPase, transmembrane domain"/>
    <property type="match status" value="1"/>
</dbReference>
<keyword evidence="7" id="KW-0677">Repeat</keyword>
<dbReference type="HOGENOM" id="CLU_001828_0_2_1"/>
<comment type="subcellular location">
    <subcellularLocation>
        <location evidence="1 16">Membrane</location>
        <topology evidence="1 16">Multi-pass membrane protein</topology>
    </subcellularLocation>
</comment>
<dbReference type="Gene3D" id="3.40.1110.10">
    <property type="entry name" value="Calcium-transporting ATPase, cytoplasmic domain N"/>
    <property type="match status" value="2"/>
</dbReference>
<feature type="domain" description="P-type ATPase A" evidence="17">
    <location>
        <begin position="275"/>
        <end position="434"/>
    </location>
</feature>
<dbReference type="GO" id="GO:0046872">
    <property type="term" value="F:metal ion binding"/>
    <property type="evidence" value="ECO:0007669"/>
    <property type="project" value="UniProtKB-UniRule"/>
</dbReference>
<dbReference type="FunFam" id="1.20.1280.290:FF:000006">
    <property type="entry name" value="mannose-P-dolichol utilization defect 1 protein"/>
    <property type="match status" value="1"/>
</dbReference>
<dbReference type="SFLD" id="SFLDS00003">
    <property type="entry name" value="Haloacid_Dehalogenase"/>
    <property type="match status" value="1"/>
</dbReference>
<dbReference type="InterPro" id="IPR008250">
    <property type="entry name" value="ATPase_P-typ_transduc_dom_A_sf"/>
</dbReference>
<feature type="transmembrane region" description="Helical" evidence="16">
    <location>
        <begin position="1101"/>
        <end position="1125"/>
    </location>
</feature>
<organism evidence="19 20">
    <name type="scientific">Batrachochytrium dendrobatidis (strain JAM81 / FGSC 10211)</name>
    <name type="common">Frog chytrid fungus</name>
    <dbReference type="NCBI Taxonomy" id="684364"/>
    <lineage>
        <taxon>Eukaryota</taxon>
        <taxon>Fungi</taxon>
        <taxon>Fungi incertae sedis</taxon>
        <taxon>Chytridiomycota</taxon>
        <taxon>Chytridiomycota incertae sedis</taxon>
        <taxon>Chytridiomycetes</taxon>
        <taxon>Rhizophydiales</taxon>
        <taxon>Rhizophydiales incertae sedis</taxon>
        <taxon>Batrachochytrium</taxon>
    </lineage>
</organism>
<dbReference type="SFLD" id="SFLDG00002">
    <property type="entry name" value="C1.7:_P-type_atpase_like"/>
    <property type="match status" value="1"/>
</dbReference>
<keyword evidence="8 16" id="KW-0547">Nucleotide-binding</keyword>
<feature type="transmembrane region" description="Helical" evidence="16">
    <location>
        <begin position="1556"/>
        <end position="1579"/>
    </location>
</feature>
<dbReference type="PROSITE" id="PS00154">
    <property type="entry name" value="ATPASE_E1_E2"/>
    <property type="match status" value="1"/>
</dbReference>
<dbReference type="NCBIfam" id="TIGR01494">
    <property type="entry name" value="ATPase_P-type"/>
    <property type="match status" value="1"/>
</dbReference>
<dbReference type="EC" id="7.2.2.-" evidence="16"/>
<dbReference type="Proteomes" id="UP000007241">
    <property type="component" value="Unassembled WGS sequence"/>
</dbReference>
<keyword evidence="20" id="KW-1185">Reference proteome</keyword>
<sequence length="1634" mass="182160">MQALREAYKAVRGYIETLERLVTTPGSKTNEAATLSHLSSKAVHNDPTFLAPEYIDISGYTESTVGLVLFIIFSLATFGVLPLVAKWKPQIWCTLARSSCRAFRDANFVLVTGPNGKSVELPILSISSLDTQSTGRQVKHLRYFEYRKQRYIYKEMFSNFQRQNARLFESFPEIHNMRYGKSTQEADTLMSTNGSNSIDIGYTHIYTLLLDKASHPFYIFQIASVAIWLAESYTSYALLIVALSLASISWEVYTSRTNEHNQRELTRDQSGLYPVLRDGVLHHLESSQLVLGDAIVLSAAKDILEGSILACDMVIIQGECVMDESTLTGETVPVMKLALPYAVTERRTSMPGRGPSHDFRADDMHSNSSKKRHAAILNPDKHRQHTLFAGSQFVEIKPRKNWIPSMNSTLVSEPEMAIAIVMATGFASSKGELFRSILYPNHIEFKFNSDSYKYLVGLSIIACVAFLNRSIHAYRNGSTLQSAILSSLDLITIAVPPALPLILTVGTGLSMERLKKAKIFCTSPNRINYSGRVNVICWDKTGTLTTPNLHFYGVSHVDNQVFSSIQHYSASTEEFGSTFNKHTFRLDDDSSNLAHVETSQVILLQQCMLVCHGLTVNERGGYTGHTIDMEMFRVTNWKLRDEDYLYSLAQTYNIPIAGVVIPRFPLFTHQANSTNAPLSETETLIISDIPQQEPTMYILKRFDFDPHTQRSTVIASLGHSPLLNWCIFTKGSAEAIRHVCDPHTIPHNYFDTCQSFTMRGLYVIACAYRPTTIQEFPQHLTSELLLARRDKVERNMIFLGFLLFENPLKSEAQETITAFKDAKIRNVIITGDNAFTAVHVARELGLCKHTILIDTHESQVRFSEIPEPPDISSAISTFKDLSLQAKPNPTLPSRTATDSFLNTSFVSMDARRHIHIDDLIYQLSQMPAQTEIAITGDALSVLSERPDTEFVDWIVGRTRVFSRIKPDQKSWIVERLIMLGKCVAMCGDGANDCGALKSAHVGLALSNSEASMVAPFTSANENILDMVCLVREGRCALETSFVAFKLMMSATLNQYGSALSNNQFFFDNVFVVTLLAFSMLYTKPFTSLAQDRPTDSLLSPLVLASVLAQVLFSAGFFCINVAMTFSQPWFCSVREATAGLNDAFLPNDDGLTHPVYPCYPVSLVFMSTARFRSPPWTNYFFASSISVITCVLVAMLLLLLNSSPIGSLEYSDVVSWLFSIQPGIPISFRFGQLGVLIAYTAIAVLWEVFVVDVHIRRITTQWEMASMFGRDWKRDRAAGVHNMQEDEHKMAIMISGVEEDDQNSDSDAFETRLAWSAQESEQLVTGSPFISLMPVTPNSFVELFSTWWPVELISQKILKPLIGKSCASAIVTFDFARIECFKLLLSKGLSIGIVAGSAILKVPQIINILVSGSAEGLSFASIFIEALTVAITVAYNYRLNNPFSTYGEGVFVNLQNVVILFLILGYRGQYGAMVFRGIAGTIACACLFSEQLISLSLLTTLQWSTIFLVIPSKLPQIWANYKAGSTGQLSLITVFLQFAGTIARVFTTIQEGLDSAILFSFVTAAVLNGILLIQFAVYIRSSVELNHALLMDDCRVCCEWSLIGFFIKKHRVQQKTRHGSKQKQQTYSSSIKLD</sequence>
<dbReference type="STRING" id="684364.F4NX38"/>
<keyword evidence="5 16" id="KW-0812">Transmembrane</keyword>
<dbReference type="GO" id="GO:0140358">
    <property type="term" value="F:P-type transmembrane transporter activity"/>
    <property type="evidence" value="ECO:0007669"/>
    <property type="project" value="InterPro"/>
</dbReference>
<dbReference type="GO" id="GO:0016887">
    <property type="term" value="F:ATP hydrolysis activity"/>
    <property type="evidence" value="ECO:0007669"/>
    <property type="project" value="InterPro"/>
</dbReference>
<dbReference type="SUPFAM" id="SSF81665">
    <property type="entry name" value="Calcium ATPase, transmembrane domain M"/>
    <property type="match status" value="1"/>
</dbReference>
<dbReference type="GO" id="GO:0016020">
    <property type="term" value="C:membrane"/>
    <property type="evidence" value="ECO:0000318"/>
    <property type="project" value="GO_Central"/>
</dbReference>
<dbReference type="InterPro" id="IPR023298">
    <property type="entry name" value="ATPase_P-typ_TM_dom_sf"/>
</dbReference>
<dbReference type="Gene3D" id="1.20.1280.290">
    <property type="match status" value="2"/>
</dbReference>
<feature type="transmembrane region" description="Helical" evidence="16">
    <location>
        <begin position="1389"/>
        <end position="1410"/>
    </location>
</feature>
<evidence type="ECO:0000256" key="4">
    <source>
        <dbReference type="ARBA" id="ARBA00022553"/>
    </source>
</evidence>
<dbReference type="RefSeq" id="XP_006676987.1">
    <property type="nucleotide sequence ID" value="XM_006676924.1"/>
</dbReference>
<dbReference type="InterPro" id="IPR044492">
    <property type="entry name" value="P_typ_ATPase_HD_dom"/>
</dbReference>
<dbReference type="InParanoid" id="F4NX38"/>
<feature type="transmembrane region" description="Helical" evidence="16">
    <location>
        <begin position="1478"/>
        <end position="1510"/>
    </location>
</feature>
<keyword evidence="13 16" id="KW-0472">Membrane</keyword>
<dbReference type="GO" id="GO:0055085">
    <property type="term" value="P:transmembrane transport"/>
    <property type="evidence" value="ECO:0000318"/>
    <property type="project" value="GO_Central"/>
</dbReference>
<dbReference type="InterPro" id="IPR001757">
    <property type="entry name" value="P_typ_ATPase"/>
</dbReference>
<dbReference type="NCBIfam" id="TIGR01657">
    <property type="entry name" value="P-ATPase-V"/>
    <property type="match status" value="1"/>
</dbReference>
<evidence type="ECO:0000256" key="8">
    <source>
        <dbReference type="ARBA" id="ARBA00022741"/>
    </source>
</evidence>
<dbReference type="SUPFAM" id="SSF56784">
    <property type="entry name" value="HAD-like"/>
    <property type="match status" value="1"/>
</dbReference>
<dbReference type="OrthoDB" id="48943at2759"/>
<dbReference type="Gene3D" id="3.40.50.1000">
    <property type="entry name" value="HAD superfamily/HAD-like"/>
    <property type="match status" value="2"/>
</dbReference>
<feature type="transmembrane region" description="Helical" evidence="16">
    <location>
        <begin position="65"/>
        <end position="85"/>
    </location>
</feature>
<evidence type="ECO:0000313" key="20">
    <source>
        <dbReference type="Proteomes" id="UP000007241"/>
    </source>
</evidence>
<evidence type="ECO:0000256" key="9">
    <source>
        <dbReference type="ARBA" id="ARBA00022840"/>
    </source>
</evidence>
<dbReference type="SUPFAM" id="SSF81653">
    <property type="entry name" value="Calcium ATPase, transduction domain A"/>
    <property type="match status" value="1"/>
</dbReference>
<comment type="catalytic activity">
    <reaction evidence="15 16">
        <text>ATP + H2O = ADP + phosphate + H(+)</text>
        <dbReference type="Rhea" id="RHEA:13065"/>
        <dbReference type="ChEBI" id="CHEBI:15377"/>
        <dbReference type="ChEBI" id="CHEBI:15378"/>
        <dbReference type="ChEBI" id="CHEBI:30616"/>
        <dbReference type="ChEBI" id="CHEBI:43474"/>
        <dbReference type="ChEBI" id="CHEBI:456216"/>
    </reaction>
</comment>
<keyword evidence="3" id="KW-0813">Transport</keyword>
<dbReference type="InterPro" id="IPR023299">
    <property type="entry name" value="ATPase_P-typ_cyto_dom_N"/>
</dbReference>
<evidence type="ECO:0000256" key="16">
    <source>
        <dbReference type="RuleBase" id="RU362082"/>
    </source>
</evidence>
<dbReference type="GO" id="GO:0019829">
    <property type="term" value="F:ATPase-coupled monoatomic cation transmembrane transporter activity"/>
    <property type="evidence" value="ECO:0000318"/>
    <property type="project" value="GO_Central"/>
</dbReference>
<keyword evidence="10 16" id="KW-0460">Magnesium</keyword>
<comment type="similarity">
    <text evidence="14">Belongs to the MPDU1 (TC 2.A.43.3) family.</text>
</comment>
<evidence type="ECO:0000256" key="13">
    <source>
        <dbReference type="ARBA" id="ARBA00023136"/>
    </source>
</evidence>
<comment type="similarity">
    <text evidence="2 16">Belongs to the cation transport ATPase (P-type) (TC 3.A.3) family. Type V subfamily.</text>
</comment>
<dbReference type="PANTHER" id="PTHR45630:SF8">
    <property type="entry name" value="CATION-TRANSPORTING ATPASE"/>
    <property type="match status" value="1"/>
</dbReference>
<evidence type="ECO:0000259" key="18">
    <source>
        <dbReference type="Pfam" id="PF12409"/>
    </source>
</evidence>
<dbReference type="GO" id="GO:0005524">
    <property type="term" value="F:ATP binding"/>
    <property type="evidence" value="ECO:0007669"/>
    <property type="project" value="UniProtKB-UniRule"/>
</dbReference>
<protein>
    <recommendedName>
        <fullName evidence="16">Cation-transporting ATPase</fullName>
        <ecNumber evidence="16">7.2.2.-</ecNumber>
    </recommendedName>
</protein>
<evidence type="ECO:0000256" key="14">
    <source>
        <dbReference type="ARBA" id="ARBA00038475"/>
    </source>
</evidence>
<feature type="transmembrane region" description="Helical" evidence="16">
    <location>
        <begin position="483"/>
        <end position="509"/>
    </location>
</feature>
<feature type="transmembrane region" description="Helical" evidence="16">
    <location>
        <begin position="1416"/>
        <end position="1437"/>
    </location>
</feature>
<evidence type="ECO:0000256" key="2">
    <source>
        <dbReference type="ARBA" id="ARBA00006000"/>
    </source>
</evidence>
<keyword evidence="9 16" id="KW-0067">ATP-binding</keyword>
<dbReference type="GO" id="GO:0006874">
    <property type="term" value="P:intracellular calcium ion homeostasis"/>
    <property type="evidence" value="ECO:0000318"/>
    <property type="project" value="GO_Central"/>
</dbReference>
<evidence type="ECO:0000256" key="7">
    <source>
        <dbReference type="ARBA" id="ARBA00022737"/>
    </source>
</evidence>
<gene>
    <name evidence="19" type="ORF">BATDEDRAFT_86090</name>
</gene>
<dbReference type="SUPFAM" id="SSF81660">
    <property type="entry name" value="Metal cation-transporting ATPase, ATP-binding domain N"/>
    <property type="match status" value="1"/>
</dbReference>
<dbReference type="InterPro" id="IPR006603">
    <property type="entry name" value="PQ-loop_rpt"/>
</dbReference>
<dbReference type="Pfam" id="PF12409">
    <property type="entry name" value="P5-ATPase"/>
    <property type="match status" value="1"/>
</dbReference>
<evidence type="ECO:0000256" key="6">
    <source>
        <dbReference type="ARBA" id="ARBA00022723"/>
    </source>
</evidence>
<dbReference type="InterPro" id="IPR047819">
    <property type="entry name" value="P5A-ATPase_N"/>
</dbReference>
<dbReference type="InterPro" id="IPR023214">
    <property type="entry name" value="HAD_sf"/>
</dbReference>
<dbReference type="InterPro" id="IPR036412">
    <property type="entry name" value="HAD-like_sf"/>
</dbReference>
<dbReference type="FunFam" id="1.20.1110.10:FF:000023">
    <property type="entry name" value="Cation-transporting ATPase"/>
    <property type="match status" value="1"/>
</dbReference>
<keyword evidence="6 16" id="KW-0479">Metal-binding</keyword>
<feature type="transmembrane region" description="Helical" evidence="16">
    <location>
        <begin position="1531"/>
        <end position="1550"/>
    </location>
</feature>
<dbReference type="OMA" id="SETIACE"/>
<evidence type="ECO:0000313" key="19">
    <source>
        <dbReference type="EMBL" id="EGF82608.1"/>
    </source>
</evidence>
<evidence type="ECO:0000256" key="1">
    <source>
        <dbReference type="ARBA" id="ARBA00004141"/>
    </source>
</evidence>
<proteinExistence type="inferred from homology"/>
<accession>F4NX38</accession>
<feature type="transmembrane region" description="Helical" evidence="16">
    <location>
        <begin position="1179"/>
        <end position="1200"/>
    </location>
</feature>
<evidence type="ECO:0000259" key="17">
    <source>
        <dbReference type="Pfam" id="PF00122"/>
    </source>
</evidence>
<feature type="transmembrane region" description="Helical" evidence="16">
    <location>
        <begin position="1449"/>
        <end position="1466"/>
    </location>
</feature>
<evidence type="ECO:0000256" key="10">
    <source>
        <dbReference type="ARBA" id="ARBA00022842"/>
    </source>
</evidence>